<evidence type="ECO:0000313" key="1">
    <source>
        <dbReference type="EMBL" id="KAF9472140.1"/>
    </source>
</evidence>
<dbReference type="EMBL" id="MU155574">
    <property type="protein sequence ID" value="KAF9472140.1"/>
    <property type="molecule type" value="Genomic_DNA"/>
</dbReference>
<dbReference type="OrthoDB" id="544685at2759"/>
<proteinExistence type="predicted"/>
<comment type="caution">
    <text evidence="1">The sequence shown here is derived from an EMBL/GenBank/DDBJ whole genome shotgun (WGS) entry which is preliminary data.</text>
</comment>
<gene>
    <name evidence="1" type="ORF">BDN70DRAFT_503976</name>
</gene>
<dbReference type="AlphaFoldDB" id="A0A9P5YP35"/>
<organism evidence="1 2">
    <name type="scientific">Pholiota conissans</name>
    <dbReference type="NCBI Taxonomy" id="109636"/>
    <lineage>
        <taxon>Eukaryota</taxon>
        <taxon>Fungi</taxon>
        <taxon>Dikarya</taxon>
        <taxon>Basidiomycota</taxon>
        <taxon>Agaricomycotina</taxon>
        <taxon>Agaricomycetes</taxon>
        <taxon>Agaricomycetidae</taxon>
        <taxon>Agaricales</taxon>
        <taxon>Agaricineae</taxon>
        <taxon>Strophariaceae</taxon>
        <taxon>Pholiota</taxon>
    </lineage>
</organism>
<reference evidence="1" key="1">
    <citation type="submission" date="2020-11" db="EMBL/GenBank/DDBJ databases">
        <authorList>
            <consortium name="DOE Joint Genome Institute"/>
            <person name="Ahrendt S."/>
            <person name="Riley R."/>
            <person name="Andreopoulos W."/>
            <person name="Labutti K."/>
            <person name="Pangilinan J."/>
            <person name="Ruiz-Duenas F.J."/>
            <person name="Barrasa J.M."/>
            <person name="Sanchez-Garcia M."/>
            <person name="Camarero S."/>
            <person name="Miyauchi S."/>
            <person name="Serrano A."/>
            <person name="Linde D."/>
            <person name="Babiker R."/>
            <person name="Drula E."/>
            <person name="Ayuso-Fernandez I."/>
            <person name="Pacheco R."/>
            <person name="Padilla G."/>
            <person name="Ferreira P."/>
            <person name="Barriuso J."/>
            <person name="Kellner H."/>
            <person name="Castanera R."/>
            <person name="Alfaro M."/>
            <person name="Ramirez L."/>
            <person name="Pisabarro A.G."/>
            <person name="Kuo A."/>
            <person name="Tritt A."/>
            <person name="Lipzen A."/>
            <person name="He G."/>
            <person name="Yan M."/>
            <person name="Ng V."/>
            <person name="Cullen D."/>
            <person name="Martin F."/>
            <person name="Rosso M.-N."/>
            <person name="Henrissat B."/>
            <person name="Hibbett D."/>
            <person name="Martinez A.T."/>
            <person name="Grigoriev I.V."/>
        </authorList>
    </citation>
    <scope>NUCLEOTIDE SEQUENCE</scope>
    <source>
        <strain evidence="1">CIRM-BRFM 674</strain>
    </source>
</reference>
<evidence type="ECO:0000313" key="2">
    <source>
        <dbReference type="Proteomes" id="UP000807469"/>
    </source>
</evidence>
<sequence>MQSNPPIQTLLSSLENFAKHDVFPQHASHPFATAAPESCGLLQDLINTTAQLSDSLSAYDASLQWTNPKLISLMRQHTNIEHSSQSSAKNLHHLIDVLSKRTGVSYGEDVPLLATSVPEWCIDQLKNWGTSVGMETFKEGSSTVVLGGKSLVIDVDFTISHENPLKPMLKVANVKTANALLPNSNSHTTNTNSGSSTSALLDAFLKDGIEKYCNEMQKDENTRDPQYAARLRRDVLDHLRYLVLLDGLASRKDDGGIRWFTDIDELWPVLNGLAKMESKVVASSLSLQKAPLDIFLLRGHSLPLPYLISPSISFLAYISPLVYLSLIRHGKADQTTGNNANDDLTIDVLLSDVRARLPTLTTGVTIATLSLEKLSEAHLYPPSMSMPSVTARPTFLLAASAADLDHSFPQLDGFGMEENSSPPFSWVLDFTAGGKRPGVIMSQSRMKFIELVVNPLGGDGSVVTDIMAFGSGSWVDQLLNPGNTASPERYTALYRSPNFLHPPLQLRLTAPEEPGFTLERIPVHSIKEIWGILEVVREQCWLNEILLGSHWTPEGLKSEEEDIPADDTTATEDELQALLSGTFVPRKIPVNVFLPTGVNATDNLFDIAPISGPKIVMTSPTRSPMSGLIEITVTHDESKPRGISVDVQGAMGYELKAVELEEICRRGGTLGLSGRVWASGGGLSR</sequence>
<dbReference type="Proteomes" id="UP000807469">
    <property type="component" value="Unassembled WGS sequence"/>
</dbReference>
<protein>
    <recommendedName>
        <fullName evidence="3">Mediator complex subunit 1</fullName>
    </recommendedName>
</protein>
<accession>A0A9P5YP35</accession>
<name>A0A9P5YP35_9AGAR</name>
<evidence type="ECO:0008006" key="3">
    <source>
        <dbReference type="Google" id="ProtNLM"/>
    </source>
</evidence>
<keyword evidence="2" id="KW-1185">Reference proteome</keyword>